<keyword evidence="3" id="KW-1185">Reference proteome</keyword>
<accession>A0ABV5YJX2</accession>
<organism evidence="2 3">
    <name type="scientific">Actinoallomurus acaciae</name>
    <dbReference type="NCBI Taxonomy" id="502577"/>
    <lineage>
        <taxon>Bacteria</taxon>
        <taxon>Bacillati</taxon>
        <taxon>Actinomycetota</taxon>
        <taxon>Actinomycetes</taxon>
        <taxon>Streptosporangiales</taxon>
        <taxon>Thermomonosporaceae</taxon>
        <taxon>Actinoallomurus</taxon>
    </lineage>
</organism>
<evidence type="ECO:0000313" key="2">
    <source>
        <dbReference type="EMBL" id="MFB9834409.1"/>
    </source>
</evidence>
<evidence type="ECO:0000313" key="3">
    <source>
        <dbReference type="Proteomes" id="UP001589627"/>
    </source>
</evidence>
<feature type="signal peptide" evidence="1">
    <location>
        <begin position="1"/>
        <end position="28"/>
    </location>
</feature>
<dbReference type="RefSeq" id="WP_378203952.1">
    <property type="nucleotide sequence ID" value="NZ_JBHLZP010000137.1"/>
</dbReference>
<proteinExistence type="predicted"/>
<dbReference type="EMBL" id="JBHLZP010000137">
    <property type="protein sequence ID" value="MFB9834409.1"/>
    <property type="molecule type" value="Genomic_DNA"/>
</dbReference>
<comment type="caution">
    <text evidence="2">The sequence shown here is derived from an EMBL/GenBank/DDBJ whole genome shotgun (WGS) entry which is preliminary data.</text>
</comment>
<protein>
    <submittedName>
        <fullName evidence="2">Uncharacterized protein</fullName>
    </submittedName>
</protein>
<dbReference type="Proteomes" id="UP001589627">
    <property type="component" value="Unassembled WGS sequence"/>
</dbReference>
<keyword evidence="1" id="KW-0732">Signal</keyword>
<gene>
    <name evidence="2" type="ORF">ACFFNX_19695</name>
</gene>
<evidence type="ECO:0000256" key="1">
    <source>
        <dbReference type="SAM" id="SignalP"/>
    </source>
</evidence>
<sequence>MLKKTFTAGGMLVAAAAGAIATSLPAFAEVPTWGGGGCCSSSHSSFFHNARNRNWNGTETDNLNHIRLRLHNRNNNIAVARTEEGRDQRPIVVRERERRDFLPPVIGAPGV</sequence>
<feature type="chain" id="PRO_5047538161" evidence="1">
    <location>
        <begin position="29"/>
        <end position="111"/>
    </location>
</feature>
<name>A0ABV5YJX2_9ACTN</name>
<reference evidence="2 3" key="1">
    <citation type="submission" date="2024-09" db="EMBL/GenBank/DDBJ databases">
        <authorList>
            <person name="Sun Q."/>
            <person name="Mori K."/>
        </authorList>
    </citation>
    <scope>NUCLEOTIDE SEQUENCE [LARGE SCALE GENOMIC DNA]</scope>
    <source>
        <strain evidence="2 3">TBRC 0563</strain>
    </source>
</reference>